<reference evidence="2 3" key="1">
    <citation type="submission" date="2013-06" db="EMBL/GenBank/DDBJ databases">
        <title>Comparative analysis of genomes of multi-drug Acinetobacter sp. from Colombian Hospitals.</title>
        <authorList>
            <person name="Barreto-Hernandez E."/>
            <person name="Gonzalez E.B."/>
            <person name="Cepeda L.A."/>
            <person name="Valenzuela E.M."/>
            <person name="Falquet L."/>
            <person name="Reguero M.T."/>
            <person name="Mantilla R."/>
        </authorList>
    </citation>
    <scope>NUCLEOTIDE SEQUENCE [LARGE SCALE GENOMIC DNA]</scope>
    <source>
        <strain evidence="2 3">28F</strain>
    </source>
</reference>
<keyword evidence="2" id="KW-0378">Hydrolase</keyword>
<keyword evidence="2" id="KW-0255">Endonuclease</keyword>
<evidence type="ECO:0000313" key="2">
    <source>
        <dbReference type="EMBL" id="CDG74722.1"/>
    </source>
</evidence>
<dbReference type="Gene3D" id="3.60.10.10">
    <property type="entry name" value="Endonuclease/exonuclease/phosphatase"/>
    <property type="match status" value="1"/>
</dbReference>
<dbReference type="EMBL" id="CBSD020000034">
    <property type="protein sequence ID" value="CDG74722.1"/>
    <property type="molecule type" value="Genomic_DNA"/>
</dbReference>
<organism evidence="2 3">
    <name type="scientific">Acinetobacter nosocomialis 28F</name>
    <dbReference type="NCBI Taxonomy" id="1147131"/>
    <lineage>
        <taxon>Bacteria</taxon>
        <taxon>Pseudomonadati</taxon>
        <taxon>Pseudomonadota</taxon>
        <taxon>Gammaproteobacteria</taxon>
        <taxon>Moraxellales</taxon>
        <taxon>Moraxellaceae</taxon>
        <taxon>Acinetobacter</taxon>
        <taxon>Acinetobacter calcoaceticus/baumannii complex</taxon>
    </lineage>
</organism>
<keyword evidence="2" id="KW-0540">Nuclease</keyword>
<keyword evidence="3" id="KW-1185">Reference proteome</keyword>
<evidence type="ECO:0000259" key="1">
    <source>
        <dbReference type="Pfam" id="PF19580"/>
    </source>
</evidence>
<feature type="domain" description="Endonuclease/exonuclease/phosphatase" evidence="1">
    <location>
        <begin position="22"/>
        <end position="269"/>
    </location>
</feature>
<name>A0AA36K9T5_ACINO</name>
<dbReference type="AlphaFoldDB" id="A0AA36K9T5"/>
<gene>
    <name evidence="2" type="ORF">ANICBIBUN_04572</name>
</gene>
<dbReference type="Proteomes" id="UP000019193">
    <property type="component" value="Unassembled WGS sequence"/>
</dbReference>
<dbReference type="InterPro" id="IPR036691">
    <property type="entry name" value="Endo/exonu/phosph_ase_sf"/>
</dbReference>
<evidence type="ECO:0000313" key="3">
    <source>
        <dbReference type="Proteomes" id="UP000019193"/>
    </source>
</evidence>
<dbReference type="RefSeq" id="WP_023188256.1">
    <property type="nucleotide sequence ID" value="NZ_CBSD020000034.1"/>
</dbReference>
<dbReference type="Pfam" id="PF19580">
    <property type="entry name" value="Exo_endo_phos_3"/>
    <property type="match status" value="1"/>
</dbReference>
<proteinExistence type="predicted"/>
<accession>A0AA36K9T5</accession>
<dbReference type="GO" id="GO:0004519">
    <property type="term" value="F:endonuclease activity"/>
    <property type="evidence" value="ECO:0007669"/>
    <property type="project" value="UniProtKB-KW"/>
</dbReference>
<dbReference type="InterPro" id="IPR005135">
    <property type="entry name" value="Endo/exonuclease/phosphatase"/>
</dbReference>
<sequence length="290" mass="33961">MWWNVGLSPPTSQRLKNQKKMTKEERLVVCAKKIKQFMNLGFDFICLGEVSSEDVVNLSKELNLTASDYTVVDGYNTVGRLIFDTCIFYKKIHKLVVDIKPYENLVYTTGGRNSKVGQRFEFKFLPTNDVIVLFLSHWSGQQSTDDKLYESIAQDLRNALKTDILQKKHIILLGDYNVEPHHQSMVSKLQTSREKELVKYRKTLFYNPFWKFLPLTQDKDENKLLGTYHLRQTGLFNDWHVIDQILISSLFFDKKWKFDDDCVEIIDTNYLLEDPVSDHMAISMLIERVV</sequence>
<protein>
    <submittedName>
        <fullName evidence="2">Endonuclease/Exonuclease/phosphatase family protein</fullName>
    </submittedName>
</protein>
<comment type="caution">
    <text evidence="2">The sequence shown here is derived from an EMBL/GenBank/DDBJ whole genome shotgun (WGS) entry which is preliminary data.</text>
</comment>
<dbReference type="SUPFAM" id="SSF56219">
    <property type="entry name" value="DNase I-like"/>
    <property type="match status" value="1"/>
</dbReference>